<dbReference type="Gene3D" id="1.10.30.50">
    <property type="match status" value="1"/>
</dbReference>
<dbReference type="InterPro" id="IPR002711">
    <property type="entry name" value="HNH"/>
</dbReference>
<keyword evidence="2" id="KW-0255">Endonuclease</keyword>
<keyword evidence="2" id="KW-0378">Hydrolase</keyword>
<dbReference type="GO" id="GO:0008270">
    <property type="term" value="F:zinc ion binding"/>
    <property type="evidence" value="ECO:0007669"/>
    <property type="project" value="InterPro"/>
</dbReference>
<dbReference type="CDD" id="cd00085">
    <property type="entry name" value="HNHc"/>
    <property type="match status" value="1"/>
</dbReference>
<dbReference type="PANTHER" id="PTHR33877">
    <property type="entry name" value="SLL1193 PROTEIN"/>
    <property type="match status" value="1"/>
</dbReference>
<accession>A0A9Q2W6Y8</accession>
<dbReference type="Proteomes" id="UP000709437">
    <property type="component" value="Unassembled WGS sequence"/>
</dbReference>
<reference evidence="2" key="1">
    <citation type="submission" date="2021-05" db="EMBL/GenBank/DDBJ databases">
        <title>Whole genome sequence of Curtobacterium flaccumfaciens pv. flaccumfaciens strain CFBP 3417.</title>
        <authorList>
            <person name="Osdaghi E."/>
            <person name="Taghouti G."/>
            <person name="Portier P."/>
            <person name="Fazliarab A."/>
            <person name="Taghavi S.M."/>
            <person name="Briand M."/>
            <person name="Le-Saux M."/>
            <person name="Jacques M.-A."/>
        </authorList>
    </citation>
    <scope>NUCLEOTIDE SEQUENCE</scope>
    <source>
        <strain evidence="2">CFBP 3417</strain>
    </source>
</reference>
<dbReference type="AlphaFoldDB" id="A0A9Q2W6Y8"/>
<organism evidence="2 3">
    <name type="scientific">Curtobacterium flaccumfaciens pv. flaccumfaciens</name>
    <dbReference type="NCBI Taxonomy" id="138532"/>
    <lineage>
        <taxon>Bacteria</taxon>
        <taxon>Bacillati</taxon>
        <taxon>Actinomycetota</taxon>
        <taxon>Actinomycetes</taxon>
        <taxon>Micrococcales</taxon>
        <taxon>Microbacteriaceae</taxon>
        <taxon>Curtobacterium</taxon>
    </lineage>
</organism>
<dbReference type="InterPro" id="IPR003615">
    <property type="entry name" value="HNH_nuc"/>
</dbReference>
<dbReference type="PANTHER" id="PTHR33877:SF1">
    <property type="entry name" value="TYPE IV METHYL-DIRECTED RESTRICTION ENZYME ECOKMCRA"/>
    <property type="match status" value="1"/>
</dbReference>
<evidence type="ECO:0000313" key="2">
    <source>
        <dbReference type="EMBL" id="MBT1543550.1"/>
    </source>
</evidence>
<sequence>MRHRVNLFTRRGRVELTVGRSTYYVGSKVRKDELNAAFATSDRNPVKVGRVKERQYWWFRGRWFWDNDNLLPEQVFALLDTRDRRQASTIARAHTIANSPSQPVQHRRGAIPRDVKELVWARDGGRCGTCGSISELQFDHIIPVSRGGSSEPENLQVLCGPCNRRKGVAVG</sequence>
<evidence type="ECO:0000259" key="1">
    <source>
        <dbReference type="SMART" id="SM00507"/>
    </source>
</evidence>
<name>A0A9Q2W6Y8_9MICO</name>
<comment type="caution">
    <text evidence="2">The sequence shown here is derived from an EMBL/GenBank/DDBJ whole genome shotgun (WGS) entry which is preliminary data.</text>
</comment>
<gene>
    <name evidence="2" type="ORF">KK103_17445</name>
</gene>
<protein>
    <submittedName>
        <fullName evidence="2">HNH endonuclease</fullName>
    </submittedName>
</protein>
<dbReference type="SMART" id="SM00507">
    <property type="entry name" value="HNHc"/>
    <property type="match status" value="1"/>
</dbReference>
<dbReference type="GO" id="GO:0004519">
    <property type="term" value="F:endonuclease activity"/>
    <property type="evidence" value="ECO:0007669"/>
    <property type="project" value="UniProtKB-KW"/>
</dbReference>
<dbReference type="GO" id="GO:0003676">
    <property type="term" value="F:nucleic acid binding"/>
    <property type="evidence" value="ECO:0007669"/>
    <property type="project" value="InterPro"/>
</dbReference>
<dbReference type="EMBL" id="JAHEWX010000036">
    <property type="protein sequence ID" value="MBT1543550.1"/>
    <property type="molecule type" value="Genomic_DNA"/>
</dbReference>
<dbReference type="Pfam" id="PF01844">
    <property type="entry name" value="HNH"/>
    <property type="match status" value="1"/>
</dbReference>
<feature type="domain" description="HNH nuclease" evidence="1">
    <location>
        <begin position="114"/>
        <end position="164"/>
    </location>
</feature>
<keyword evidence="2" id="KW-0540">Nuclease</keyword>
<dbReference type="InterPro" id="IPR052892">
    <property type="entry name" value="NA-targeting_endonuclease"/>
</dbReference>
<proteinExistence type="predicted"/>
<evidence type="ECO:0000313" key="3">
    <source>
        <dbReference type="Proteomes" id="UP000709437"/>
    </source>
</evidence>